<proteinExistence type="predicted"/>
<name>A0A9Q0RFA6_ANAIG</name>
<accession>A0A9Q0RFA6</accession>
<gene>
    <name evidence="1" type="ORF">M0811_14816</name>
</gene>
<protein>
    <submittedName>
        <fullName evidence="1">Hermansky-pudlak syndrome protein</fullName>
    </submittedName>
</protein>
<dbReference type="InterPro" id="IPR026053">
    <property type="entry name" value="HPS1"/>
</dbReference>
<reference evidence="1" key="1">
    <citation type="submission" date="2022-10" db="EMBL/GenBank/DDBJ databases">
        <title>Novel sulphate-reducing endosymbionts in the free-living metamonad Anaeramoeba.</title>
        <authorList>
            <person name="Jerlstrom-Hultqvist J."/>
            <person name="Cepicka I."/>
            <person name="Gallot-Lavallee L."/>
            <person name="Salas-Leiva D."/>
            <person name="Curtis B.A."/>
            <person name="Zahonova K."/>
            <person name="Pipaliya S."/>
            <person name="Dacks J."/>
            <person name="Roger A.J."/>
        </authorList>
    </citation>
    <scope>NUCLEOTIDE SEQUENCE</scope>
    <source>
        <strain evidence="1">BMAN</strain>
    </source>
</reference>
<comment type="caution">
    <text evidence="1">The sequence shown here is derived from an EMBL/GenBank/DDBJ whole genome shotgun (WGS) entry which is preliminary data.</text>
</comment>
<evidence type="ECO:0000313" key="2">
    <source>
        <dbReference type="Proteomes" id="UP001149090"/>
    </source>
</evidence>
<keyword evidence="2" id="KW-1185">Reference proteome</keyword>
<dbReference type="OrthoDB" id="10255234at2759"/>
<dbReference type="PANTHER" id="PTHR12761">
    <property type="entry name" value="HERMANSKY-PUDLAK SYNDROME PROTEIN 1"/>
    <property type="match status" value="1"/>
</dbReference>
<evidence type="ECO:0000313" key="1">
    <source>
        <dbReference type="EMBL" id="KAJ5078671.1"/>
    </source>
</evidence>
<organism evidence="1 2">
    <name type="scientific">Anaeramoeba ignava</name>
    <name type="common">Anaerobic marine amoeba</name>
    <dbReference type="NCBI Taxonomy" id="1746090"/>
    <lineage>
        <taxon>Eukaryota</taxon>
        <taxon>Metamonada</taxon>
        <taxon>Anaeramoebidae</taxon>
        <taxon>Anaeramoeba</taxon>
    </lineage>
</organism>
<dbReference type="GO" id="GO:0005085">
    <property type="term" value="F:guanyl-nucleotide exchange factor activity"/>
    <property type="evidence" value="ECO:0007669"/>
    <property type="project" value="TreeGrafter"/>
</dbReference>
<dbReference type="Proteomes" id="UP001149090">
    <property type="component" value="Unassembled WGS sequence"/>
</dbReference>
<dbReference type="GO" id="GO:0031085">
    <property type="term" value="C:BLOC-3 complex"/>
    <property type="evidence" value="ECO:0007669"/>
    <property type="project" value="TreeGrafter"/>
</dbReference>
<dbReference type="EMBL" id="JAPDFW010000051">
    <property type="protein sequence ID" value="KAJ5078671.1"/>
    <property type="molecule type" value="Genomic_DNA"/>
</dbReference>
<dbReference type="AlphaFoldDB" id="A0A9Q0RFA6"/>
<sequence length="336" mass="39532">MRVLIDALINLSNNHQHFLVHAVHKIEKQNLAETIKEKLLPIIQENESIIQILFFKIFSLLLIYIHAVLDYEQLTSSEKFDDVPLETSENESVDFSNEIPINDCDEELYFRLPNHQPLRVYSAKTTSNTKLVLILRQNSSLSTENLREIAHRFRYSVRHHVECLSIPSFTILPYVSKYPGIIHFIFVDRNRNRVIAPDFTSLHEVYKIETPNIENMSKNYIKSKVWDLSSHAQTFLEKGFHSMMMRVGPFFYCYRMWFENKEGEKLLINEKLPSLENLSQENSFHIQTIQKLFRSKKVYCYEIYTLYSAALSSETAANFNNCLISDLFSYFMDSKN</sequence>
<dbReference type="PANTHER" id="PTHR12761:SF1">
    <property type="entry name" value="BLOC-3 COMPLEX MEMBER HPS1"/>
    <property type="match status" value="1"/>
</dbReference>
<dbReference type="OMA" id="DRICKQY"/>